<gene>
    <name evidence="1" type="ORF">C1SCF055_LOCUS25779</name>
</gene>
<dbReference type="EMBL" id="CAMXCT010002657">
    <property type="protein sequence ID" value="CAI3999595.1"/>
    <property type="molecule type" value="Genomic_DNA"/>
</dbReference>
<organism evidence="1">
    <name type="scientific">Cladocopium goreaui</name>
    <dbReference type="NCBI Taxonomy" id="2562237"/>
    <lineage>
        <taxon>Eukaryota</taxon>
        <taxon>Sar</taxon>
        <taxon>Alveolata</taxon>
        <taxon>Dinophyceae</taxon>
        <taxon>Suessiales</taxon>
        <taxon>Symbiodiniaceae</taxon>
        <taxon>Cladocopium</taxon>
    </lineage>
</organism>
<dbReference type="AlphaFoldDB" id="A0A9P1CY63"/>
<reference evidence="1" key="1">
    <citation type="submission" date="2022-10" db="EMBL/GenBank/DDBJ databases">
        <authorList>
            <person name="Chen Y."/>
            <person name="Dougan E. K."/>
            <person name="Chan C."/>
            <person name="Rhodes N."/>
            <person name="Thang M."/>
        </authorList>
    </citation>
    <scope>NUCLEOTIDE SEQUENCE</scope>
</reference>
<accession>A0A9P1CY63</accession>
<dbReference type="EMBL" id="CAMXCT030002657">
    <property type="protein sequence ID" value="CAL4786907.1"/>
    <property type="molecule type" value="Genomic_DNA"/>
</dbReference>
<evidence type="ECO:0000313" key="3">
    <source>
        <dbReference type="Proteomes" id="UP001152797"/>
    </source>
</evidence>
<keyword evidence="3" id="KW-1185">Reference proteome</keyword>
<dbReference type="Proteomes" id="UP001152797">
    <property type="component" value="Unassembled WGS sequence"/>
</dbReference>
<proteinExistence type="predicted"/>
<name>A0A9P1CY63_9DINO</name>
<comment type="caution">
    <text evidence="1">The sequence shown here is derived from an EMBL/GenBank/DDBJ whole genome shotgun (WGS) entry which is preliminary data.</text>
</comment>
<sequence length="326" mass="37151">MPGHVGPLGQHAADCLANGVGATAKSVVDMSKAATLQFGENYNTLMEHLVDDLLQLQQGFLHHGETWHLVCIGCKGDMPFLVKTGGFERHWLRAERKANARTRTRASPGVCWLCMAGTPNIPFEDCNLNSVWSNTQNRPPWQVQPAILRLFHSPSAPWDMFKPDIFHNYHGGLGMYFIASSIVECMVLVPGTIDDKVNHFAEALKEWAERRKNRLPHSGPFTRERVGLTSFQVLPEARWSKFDDTRIYHSFLQSWLEERENQIQDYEILCRILEGLRSINGMFHILYTSGLWMETLEVKNAATLGRTFLCNYCQLANMCYHAGRLR</sequence>
<evidence type="ECO:0000313" key="1">
    <source>
        <dbReference type="EMBL" id="CAI3999595.1"/>
    </source>
</evidence>
<dbReference type="EMBL" id="CAMXCT020002657">
    <property type="protein sequence ID" value="CAL1152970.1"/>
    <property type="molecule type" value="Genomic_DNA"/>
</dbReference>
<protein>
    <submittedName>
        <fullName evidence="1">Uncharacterized protein</fullName>
    </submittedName>
</protein>
<reference evidence="2" key="2">
    <citation type="submission" date="2024-04" db="EMBL/GenBank/DDBJ databases">
        <authorList>
            <person name="Chen Y."/>
            <person name="Shah S."/>
            <person name="Dougan E. K."/>
            <person name="Thang M."/>
            <person name="Chan C."/>
        </authorList>
    </citation>
    <scope>NUCLEOTIDE SEQUENCE [LARGE SCALE GENOMIC DNA]</scope>
</reference>
<dbReference type="OrthoDB" id="412108at2759"/>
<evidence type="ECO:0000313" key="2">
    <source>
        <dbReference type="EMBL" id="CAL1152970.1"/>
    </source>
</evidence>